<dbReference type="AlphaFoldDB" id="A0A1Q2L3D4"/>
<dbReference type="Pfam" id="PF06094">
    <property type="entry name" value="GGACT"/>
    <property type="match status" value="1"/>
</dbReference>
<dbReference type="Proteomes" id="UP000188184">
    <property type="component" value="Chromosome"/>
</dbReference>
<dbReference type="PANTHER" id="PTHR12510:SF4">
    <property type="entry name" value="GAMMA-GLUTAMYLAMINECYCLOTRANSFERASE"/>
    <property type="match status" value="1"/>
</dbReference>
<dbReference type="OrthoDB" id="8538589at2"/>
<evidence type="ECO:0000256" key="2">
    <source>
        <dbReference type="PIRSR" id="PIRSR639126-1"/>
    </source>
</evidence>
<dbReference type="GO" id="GO:0061929">
    <property type="term" value="F:gamma-glutamylaminecyclotransferase activity"/>
    <property type="evidence" value="ECO:0007669"/>
    <property type="project" value="InterPro"/>
</dbReference>
<reference evidence="5 6" key="1">
    <citation type="submission" date="2017-02" db="EMBL/GenBank/DDBJ databases">
        <title>The complete genomic sequence of a novel cold adapted crude oil-degrading bacterium Planococcus qaidamina Y42.</title>
        <authorList>
            <person name="Yang R."/>
        </authorList>
    </citation>
    <scope>NUCLEOTIDE SEQUENCE [LARGE SCALE GENOMIC DNA]</scope>
    <source>
        <strain evidence="5 6">Y42</strain>
    </source>
</reference>
<feature type="active site" description="Proton acceptor" evidence="2">
    <location>
        <position position="72"/>
    </location>
</feature>
<proteinExistence type="inferred from homology"/>
<dbReference type="GO" id="GO:0005829">
    <property type="term" value="C:cytosol"/>
    <property type="evidence" value="ECO:0007669"/>
    <property type="project" value="TreeGrafter"/>
</dbReference>
<evidence type="ECO:0000259" key="4">
    <source>
        <dbReference type="Pfam" id="PF06094"/>
    </source>
</evidence>
<gene>
    <name evidence="5" type="ORF">B0X71_18655</name>
</gene>
<dbReference type="InterPro" id="IPR039126">
    <property type="entry name" value="GGACT"/>
</dbReference>
<dbReference type="PANTHER" id="PTHR12510">
    <property type="entry name" value="TROPONIN C-AKIN-1 PROTEIN"/>
    <property type="match status" value="1"/>
</dbReference>
<accession>A0A1Q2L3D4</accession>
<dbReference type="InterPro" id="IPR036568">
    <property type="entry name" value="GGCT-like_sf"/>
</dbReference>
<dbReference type="SUPFAM" id="SSF110857">
    <property type="entry name" value="Gamma-glutamyl cyclotransferase-like"/>
    <property type="match status" value="1"/>
</dbReference>
<feature type="domain" description="Gamma-glutamylcyclotransferase AIG2-like" evidence="4">
    <location>
        <begin position="3"/>
        <end position="119"/>
    </location>
</feature>
<dbReference type="KEGG" id="pmar:B0X71_18655"/>
<organism evidence="5 6">
    <name type="scientific">Planococcus lenghuensis</name>
    <dbReference type="NCBI Taxonomy" id="2213202"/>
    <lineage>
        <taxon>Bacteria</taxon>
        <taxon>Bacillati</taxon>
        <taxon>Bacillota</taxon>
        <taxon>Bacilli</taxon>
        <taxon>Bacillales</taxon>
        <taxon>Caryophanaceae</taxon>
        <taxon>Planococcus</taxon>
    </lineage>
</organism>
<name>A0A1Q2L3D4_9BACL</name>
<comment type="similarity">
    <text evidence="1 3">Belongs to the gamma-glutamylcyclotransferase family.</text>
</comment>
<evidence type="ECO:0000256" key="1">
    <source>
        <dbReference type="ARBA" id="ARBA00008861"/>
    </source>
</evidence>
<dbReference type="RefSeq" id="WP_077590827.1">
    <property type="nucleotide sequence ID" value="NZ_CP019640.1"/>
</dbReference>
<protein>
    <recommendedName>
        <fullName evidence="3">Gamma-glutamylcyclotransferase family protein</fullName>
    </recommendedName>
</protein>
<evidence type="ECO:0000256" key="3">
    <source>
        <dbReference type="RuleBase" id="RU367036"/>
    </source>
</evidence>
<keyword evidence="6" id="KW-1185">Reference proteome</keyword>
<sequence>MNLFVYGTLKQGGKYHHYLKNAKRVLPDAMAKGTLYDTNLGYPAMTLEGKGKVRGEVYEVPEQLWPHIDELEDCTGSSDDLYKKVTIEVQSESGRQAVITYVAKDERLLHKQINSGNWDI</sequence>
<dbReference type="InterPro" id="IPR009288">
    <property type="entry name" value="AIG2-like_dom"/>
</dbReference>
<dbReference type="CDD" id="cd06661">
    <property type="entry name" value="GGCT_like"/>
    <property type="match status" value="1"/>
</dbReference>
<dbReference type="InterPro" id="IPR013024">
    <property type="entry name" value="GGCT-like"/>
</dbReference>
<dbReference type="Gene3D" id="3.10.490.10">
    <property type="entry name" value="Gamma-glutamyl cyclotransferase-like"/>
    <property type="match status" value="1"/>
</dbReference>
<evidence type="ECO:0000313" key="6">
    <source>
        <dbReference type="Proteomes" id="UP000188184"/>
    </source>
</evidence>
<evidence type="ECO:0000313" key="5">
    <source>
        <dbReference type="EMBL" id="AQQ54923.1"/>
    </source>
</evidence>
<dbReference type="EMBL" id="CP019640">
    <property type="protein sequence ID" value="AQQ54923.1"/>
    <property type="molecule type" value="Genomic_DNA"/>
</dbReference>